<dbReference type="CDD" id="cd07438">
    <property type="entry name" value="PHP_HisPPase_AMP"/>
    <property type="match status" value="1"/>
</dbReference>
<dbReference type="SMART" id="SM00481">
    <property type="entry name" value="POLIIIAc"/>
    <property type="match status" value="1"/>
</dbReference>
<name>A0A9D6LRM4_9BACT</name>
<gene>
    <name evidence="2" type="ORF">HY220_03545</name>
</gene>
<dbReference type="GO" id="GO:0004534">
    <property type="term" value="F:5'-3' RNA exonuclease activity"/>
    <property type="evidence" value="ECO:0007669"/>
    <property type="project" value="TreeGrafter"/>
</dbReference>
<organism evidence="2 3">
    <name type="scientific">Candidatus Sungiibacteriota bacterium</name>
    <dbReference type="NCBI Taxonomy" id="2750080"/>
    <lineage>
        <taxon>Bacteria</taxon>
        <taxon>Candidatus Sungiibacteriota</taxon>
    </lineage>
</organism>
<dbReference type="InterPro" id="IPR003141">
    <property type="entry name" value="Pol/His_phosphatase_N"/>
</dbReference>
<dbReference type="Proteomes" id="UP000808388">
    <property type="component" value="Unassembled WGS sequence"/>
</dbReference>
<dbReference type="InterPro" id="IPR004013">
    <property type="entry name" value="PHP_dom"/>
</dbReference>
<dbReference type="EMBL" id="JACQCQ010000012">
    <property type="protein sequence ID" value="MBI3627786.1"/>
    <property type="molecule type" value="Genomic_DNA"/>
</dbReference>
<dbReference type="Gene3D" id="3.20.20.140">
    <property type="entry name" value="Metal-dependent hydrolases"/>
    <property type="match status" value="1"/>
</dbReference>
<sequence length="304" mass="34125">MIDYQIQTTASDGKFSPRECVKMAKENGLISVAITDHDTVGGVREGLEAGKEFDIEVIPGIEISAHEPDGNIHMLGFGIDYEDPALITQLEELKDDRAVRAKLMVEKLKELGFYIEYESVRARSSGLIARPHMAEEIFANPLNKEKLEAENIHDSRDLFEHYLGDSGRAYVHRVPLSTKEAINIIVRARGVPVWSHPLIPLNDFKICEERLIRFMPWGLVGIEAIGNFSEDDTKFLNALAGKYRLLRTAGSDFHDVFVRDEHPDDGATRIGEYYAFGYPTEGIRENLLAAIKRAQSPVVSRVSI</sequence>
<evidence type="ECO:0000259" key="1">
    <source>
        <dbReference type="SMART" id="SM00481"/>
    </source>
</evidence>
<evidence type="ECO:0000313" key="2">
    <source>
        <dbReference type="EMBL" id="MBI3627786.1"/>
    </source>
</evidence>
<dbReference type="Pfam" id="PF02811">
    <property type="entry name" value="PHP"/>
    <property type="match status" value="1"/>
</dbReference>
<dbReference type="SUPFAM" id="SSF89550">
    <property type="entry name" value="PHP domain-like"/>
    <property type="match status" value="1"/>
</dbReference>
<comment type="caution">
    <text evidence="2">The sequence shown here is derived from an EMBL/GenBank/DDBJ whole genome shotgun (WGS) entry which is preliminary data.</text>
</comment>
<evidence type="ECO:0000313" key="3">
    <source>
        <dbReference type="Proteomes" id="UP000808388"/>
    </source>
</evidence>
<protein>
    <submittedName>
        <fullName evidence="2">PHP domain-containing protein</fullName>
    </submittedName>
</protein>
<dbReference type="PANTHER" id="PTHR42924">
    <property type="entry name" value="EXONUCLEASE"/>
    <property type="match status" value="1"/>
</dbReference>
<dbReference type="PANTHER" id="PTHR42924:SF3">
    <property type="entry name" value="POLYMERASE_HISTIDINOL PHOSPHATASE N-TERMINAL DOMAIN-CONTAINING PROTEIN"/>
    <property type="match status" value="1"/>
</dbReference>
<dbReference type="Gene3D" id="1.10.150.650">
    <property type="match status" value="1"/>
</dbReference>
<dbReference type="AlphaFoldDB" id="A0A9D6LRM4"/>
<accession>A0A9D6LRM4</accession>
<reference evidence="2" key="1">
    <citation type="submission" date="2020-07" db="EMBL/GenBank/DDBJ databases">
        <title>Huge and variable diversity of episymbiotic CPR bacteria and DPANN archaea in groundwater ecosystems.</title>
        <authorList>
            <person name="He C.Y."/>
            <person name="Keren R."/>
            <person name="Whittaker M."/>
            <person name="Farag I.F."/>
            <person name="Doudna J."/>
            <person name="Cate J.H.D."/>
            <person name="Banfield J.F."/>
        </authorList>
    </citation>
    <scope>NUCLEOTIDE SEQUENCE</scope>
    <source>
        <strain evidence="2">NC_groundwater_972_Pr1_S-0.2um_49_27</strain>
    </source>
</reference>
<dbReference type="GO" id="GO:0035312">
    <property type="term" value="F:5'-3' DNA exonuclease activity"/>
    <property type="evidence" value="ECO:0007669"/>
    <property type="project" value="TreeGrafter"/>
</dbReference>
<feature type="domain" description="Polymerase/histidinol phosphatase N-terminal" evidence="1">
    <location>
        <begin position="2"/>
        <end position="67"/>
    </location>
</feature>
<proteinExistence type="predicted"/>
<dbReference type="InterPro" id="IPR052018">
    <property type="entry name" value="PHP_domain"/>
</dbReference>
<dbReference type="InterPro" id="IPR016195">
    <property type="entry name" value="Pol/histidinol_Pase-like"/>
</dbReference>